<dbReference type="PROSITE" id="PS50932">
    <property type="entry name" value="HTH_LACI_2"/>
    <property type="match status" value="1"/>
</dbReference>
<dbReference type="InterPro" id="IPR010982">
    <property type="entry name" value="Lambda_DNA-bd_dom_sf"/>
</dbReference>
<feature type="domain" description="HTH lacI-type" evidence="5">
    <location>
        <begin position="2"/>
        <end position="56"/>
    </location>
</feature>
<dbReference type="SUPFAM" id="SSF47413">
    <property type="entry name" value="lambda repressor-like DNA-binding domains"/>
    <property type="match status" value="1"/>
</dbReference>
<name>A0ABU0ZKU2_9ACTN</name>
<dbReference type="GO" id="GO:0003677">
    <property type="term" value="F:DNA binding"/>
    <property type="evidence" value="ECO:0007669"/>
    <property type="project" value="UniProtKB-KW"/>
</dbReference>
<reference evidence="6 7" key="1">
    <citation type="submission" date="2023-08" db="EMBL/GenBank/DDBJ databases">
        <title>Phytohabitans sansha sp. nov., isolated from marine sediment.</title>
        <authorList>
            <person name="Zhao Y."/>
            <person name="Yi K."/>
        </authorList>
    </citation>
    <scope>NUCLEOTIDE SEQUENCE [LARGE SCALE GENOMIC DNA]</scope>
    <source>
        <strain evidence="6 7">ZYX-F-186</strain>
    </source>
</reference>
<dbReference type="PANTHER" id="PTHR30146:SF148">
    <property type="entry name" value="HTH-TYPE TRANSCRIPTIONAL REPRESSOR PURR-RELATED"/>
    <property type="match status" value="1"/>
</dbReference>
<sequence>MATIYDVARRAEVSPATVSRVANGHANVDPALAERVRDAMRELAYRPNAVARNLRRSRTTLWAVIISDISNPFYTSLVRGVEDGAQRSGYSVVLCNTDEDPAKEGQYVDAALAEQMAGVIISPAGKAQHVNRLADARVPVVVIDRQQGGAHVDTVLVDNEQGAYLATTHLIESGYRRIACVTGPAGVFTATRRLRGYRRALEEHGRPCEEELVRHGDFREEGGYRAMAALLGLRLRPDALFATNNLMTVGAVECLVDSRIPVPDEMGVVGFDDLPWAHLVRPSLTTVAQPTYELGREAAALLTQRIAEPERPPMTLTLETKLQIRDSSLRPRP</sequence>
<dbReference type="SMART" id="SM00354">
    <property type="entry name" value="HTH_LACI"/>
    <property type="match status" value="1"/>
</dbReference>
<keyword evidence="2" id="KW-0805">Transcription regulation</keyword>
<evidence type="ECO:0000313" key="6">
    <source>
        <dbReference type="EMBL" id="MDQ7907161.1"/>
    </source>
</evidence>
<dbReference type="PANTHER" id="PTHR30146">
    <property type="entry name" value="LACI-RELATED TRANSCRIPTIONAL REPRESSOR"/>
    <property type="match status" value="1"/>
</dbReference>
<dbReference type="CDD" id="cd06267">
    <property type="entry name" value="PBP1_LacI_sugar_binding-like"/>
    <property type="match status" value="1"/>
</dbReference>
<dbReference type="Gene3D" id="1.10.260.40">
    <property type="entry name" value="lambda repressor-like DNA-binding domains"/>
    <property type="match status" value="1"/>
</dbReference>
<dbReference type="SUPFAM" id="SSF53822">
    <property type="entry name" value="Periplasmic binding protein-like I"/>
    <property type="match status" value="1"/>
</dbReference>
<evidence type="ECO:0000256" key="4">
    <source>
        <dbReference type="ARBA" id="ARBA00023163"/>
    </source>
</evidence>
<dbReference type="Gene3D" id="3.40.50.2300">
    <property type="match status" value="2"/>
</dbReference>
<accession>A0ABU0ZKU2</accession>
<comment type="caution">
    <text evidence="6">The sequence shown here is derived from an EMBL/GenBank/DDBJ whole genome shotgun (WGS) entry which is preliminary data.</text>
</comment>
<dbReference type="Proteomes" id="UP001230908">
    <property type="component" value="Unassembled WGS sequence"/>
</dbReference>
<protein>
    <submittedName>
        <fullName evidence="6">LacI family DNA-binding transcriptional regulator</fullName>
    </submittedName>
</protein>
<dbReference type="CDD" id="cd01392">
    <property type="entry name" value="HTH_LacI"/>
    <property type="match status" value="1"/>
</dbReference>
<evidence type="ECO:0000256" key="3">
    <source>
        <dbReference type="ARBA" id="ARBA00023125"/>
    </source>
</evidence>
<dbReference type="InterPro" id="IPR028082">
    <property type="entry name" value="Peripla_BP_I"/>
</dbReference>
<evidence type="ECO:0000313" key="7">
    <source>
        <dbReference type="Proteomes" id="UP001230908"/>
    </source>
</evidence>
<keyword evidence="4" id="KW-0804">Transcription</keyword>
<dbReference type="Pfam" id="PF13377">
    <property type="entry name" value="Peripla_BP_3"/>
    <property type="match status" value="1"/>
</dbReference>
<dbReference type="InterPro" id="IPR000843">
    <property type="entry name" value="HTH_LacI"/>
</dbReference>
<dbReference type="RefSeq" id="WP_308714439.1">
    <property type="nucleotide sequence ID" value="NZ_JAVHUY010000020.1"/>
</dbReference>
<evidence type="ECO:0000259" key="5">
    <source>
        <dbReference type="PROSITE" id="PS50932"/>
    </source>
</evidence>
<proteinExistence type="predicted"/>
<keyword evidence="1" id="KW-0678">Repressor</keyword>
<dbReference type="EMBL" id="JAVHUY010000020">
    <property type="protein sequence ID" value="MDQ7907161.1"/>
    <property type="molecule type" value="Genomic_DNA"/>
</dbReference>
<gene>
    <name evidence="6" type="ORF">RB614_21855</name>
</gene>
<evidence type="ECO:0000256" key="1">
    <source>
        <dbReference type="ARBA" id="ARBA00022491"/>
    </source>
</evidence>
<evidence type="ECO:0000256" key="2">
    <source>
        <dbReference type="ARBA" id="ARBA00023015"/>
    </source>
</evidence>
<dbReference type="InterPro" id="IPR046335">
    <property type="entry name" value="LacI/GalR-like_sensor"/>
</dbReference>
<dbReference type="Pfam" id="PF00356">
    <property type="entry name" value="LacI"/>
    <property type="match status" value="1"/>
</dbReference>
<organism evidence="6 7">
    <name type="scientific">Phytohabitans maris</name>
    <dbReference type="NCBI Taxonomy" id="3071409"/>
    <lineage>
        <taxon>Bacteria</taxon>
        <taxon>Bacillati</taxon>
        <taxon>Actinomycetota</taxon>
        <taxon>Actinomycetes</taxon>
        <taxon>Micromonosporales</taxon>
        <taxon>Micromonosporaceae</taxon>
    </lineage>
</organism>
<keyword evidence="3 6" id="KW-0238">DNA-binding</keyword>
<keyword evidence="7" id="KW-1185">Reference proteome</keyword>